<dbReference type="AlphaFoldDB" id="A0A1F5TP91"/>
<gene>
    <name evidence="6" type="primary">rsmH</name>
    <name evidence="7" type="ORF">A2531_00580</name>
</gene>
<comment type="function">
    <text evidence="6">Specifically methylates the N4 position of cytidine in position 1402 (C1402) of 16S rRNA.</text>
</comment>
<evidence type="ECO:0000256" key="6">
    <source>
        <dbReference type="HAMAP-Rule" id="MF_01007"/>
    </source>
</evidence>
<evidence type="ECO:0000256" key="5">
    <source>
        <dbReference type="ARBA" id="ARBA00022691"/>
    </source>
</evidence>
<proteinExistence type="inferred from homology"/>
<dbReference type="PANTHER" id="PTHR11265">
    <property type="entry name" value="S-ADENOSYL-METHYLTRANSFERASE MRAW"/>
    <property type="match status" value="1"/>
</dbReference>
<dbReference type="CDD" id="cd02440">
    <property type="entry name" value="AdoMet_MTases"/>
    <property type="match status" value="1"/>
</dbReference>
<feature type="binding site" evidence="6">
    <location>
        <begin position="33"/>
        <end position="35"/>
    </location>
    <ligand>
        <name>S-adenosyl-L-methionine</name>
        <dbReference type="ChEBI" id="CHEBI:59789"/>
    </ligand>
</feature>
<accession>A0A1F5TP91</accession>
<evidence type="ECO:0000256" key="4">
    <source>
        <dbReference type="ARBA" id="ARBA00022679"/>
    </source>
</evidence>
<keyword evidence="4 6" id="KW-0808">Transferase</keyword>
<reference evidence="7 8" key="1">
    <citation type="journal article" date="2016" name="Nat. Commun.">
        <title>Thousands of microbial genomes shed light on interconnected biogeochemical processes in an aquifer system.</title>
        <authorList>
            <person name="Anantharaman K."/>
            <person name="Brown C.T."/>
            <person name="Hug L.A."/>
            <person name="Sharon I."/>
            <person name="Castelle C.J."/>
            <person name="Probst A.J."/>
            <person name="Thomas B.C."/>
            <person name="Singh A."/>
            <person name="Wilkins M.J."/>
            <person name="Karaoz U."/>
            <person name="Brodie E.L."/>
            <person name="Williams K.H."/>
            <person name="Hubbard S.S."/>
            <person name="Banfield J.F."/>
        </authorList>
    </citation>
    <scope>NUCLEOTIDE SEQUENCE [LARGE SCALE GENOMIC DNA]</scope>
</reference>
<feature type="binding site" evidence="6">
    <location>
        <position position="53"/>
    </location>
    <ligand>
        <name>S-adenosyl-L-methionine</name>
        <dbReference type="ChEBI" id="CHEBI:59789"/>
    </ligand>
</feature>
<name>A0A1F5TP91_9BACT</name>
<keyword evidence="6" id="KW-0963">Cytoplasm</keyword>
<keyword evidence="2 6" id="KW-0698">rRNA processing</keyword>
<feature type="binding site" evidence="6">
    <location>
        <position position="81"/>
    </location>
    <ligand>
        <name>S-adenosyl-L-methionine</name>
        <dbReference type="ChEBI" id="CHEBI:59789"/>
    </ligand>
</feature>
<keyword evidence="3 6" id="KW-0489">Methyltransferase</keyword>
<dbReference type="InterPro" id="IPR002903">
    <property type="entry name" value="RsmH"/>
</dbReference>
<dbReference type="SUPFAM" id="SSF81799">
    <property type="entry name" value="Putative methyltransferase TM0872, insert domain"/>
    <property type="match status" value="1"/>
</dbReference>
<dbReference type="NCBIfam" id="TIGR00006">
    <property type="entry name" value="16S rRNA (cytosine(1402)-N(4))-methyltransferase RsmH"/>
    <property type="match status" value="1"/>
</dbReference>
<evidence type="ECO:0000256" key="1">
    <source>
        <dbReference type="ARBA" id="ARBA00010396"/>
    </source>
</evidence>
<dbReference type="GO" id="GO:0005737">
    <property type="term" value="C:cytoplasm"/>
    <property type="evidence" value="ECO:0007669"/>
    <property type="project" value="UniProtKB-SubCell"/>
</dbReference>
<dbReference type="Gene3D" id="1.10.150.170">
    <property type="entry name" value="Putative methyltransferase TM0872, insert domain"/>
    <property type="match status" value="1"/>
</dbReference>
<dbReference type="EC" id="2.1.1.199" evidence="6"/>
<evidence type="ECO:0000256" key="3">
    <source>
        <dbReference type="ARBA" id="ARBA00022603"/>
    </source>
</evidence>
<comment type="catalytic activity">
    <reaction evidence="6">
        <text>cytidine(1402) in 16S rRNA + S-adenosyl-L-methionine = N(4)-methylcytidine(1402) in 16S rRNA + S-adenosyl-L-homocysteine + H(+)</text>
        <dbReference type="Rhea" id="RHEA:42928"/>
        <dbReference type="Rhea" id="RHEA-COMP:10286"/>
        <dbReference type="Rhea" id="RHEA-COMP:10287"/>
        <dbReference type="ChEBI" id="CHEBI:15378"/>
        <dbReference type="ChEBI" id="CHEBI:57856"/>
        <dbReference type="ChEBI" id="CHEBI:59789"/>
        <dbReference type="ChEBI" id="CHEBI:74506"/>
        <dbReference type="ChEBI" id="CHEBI:82748"/>
        <dbReference type="EC" id="2.1.1.199"/>
    </reaction>
</comment>
<evidence type="ECO:0000313" key="8">
    <source>
        <dbReference type="Proteomes" id="UP000177579"/>
    </source>
</evidence>
<feature type="binding site" evidence="6">
    <location>
        <position position="103"/>
    </location>
    <ligand>
        <name>S-adenosyl-L-methionine</name>
        <dbReference type="ChEBI" id="CHEBI:59789"/>
    </ligand>
</feature>
<sequence length="313" mass="35493">MKYEHIPVMLTEALEYLKPGPGKNFVDCTLGGGGYTFAIAKMVGEGGMVLAIDADDMAIENARIKIKEKKLKNIKIIKDNFRNLSDIVKNNCGEIKFDGIVMDLGLSSAQLGDRNRGMSFQFDTPLNMSFGEKSECSTLEIVNNYNEKNLENIIKNYGEERFARQISRAIVGVRKNKSIKTTGELLKIIESAVPFQYKQGKIHFATRTFQALRIETNKELENLRMVLENSPDLLRSNGRIVVVSYHSLEDRIVKHFFKEKTKDCICPSEAPICRCAHKAELRIITKKIITPTEEEIKKNNRARSAKMRVAEKI</sequence>
<dbReference type="InterPro" id="IPR029063">
    <property type="entry name" value="SAM-dependent_MTases_sf"/>
</dbReference>
<dbReference type="Gene3D" id="3.40.50.150">
    <property type="entry name" value="Vaccinia Virus protein VP39"/>
    <property type="match status" value="1"/>
</dbReference>
<comment type="similarity">
    <text evidence="1 6">Belongs to the methyltransferase superfamily. RsmH family.</text>
</comment>
<dbReference type="EMBL" id="MFGO01000031">
    <property type="protein sequence ID" value="OGF40331.1"/>
    <property type="molecule type" value="Genomic_DNA"/>
</dbReference>
<evidence type="ECO:0000313" key="7">
    <source>
        <dbReference type="EMBL" id="OGF40331.1"/>
    </source>
</evidence>
<dbReference type="Pfam" id="PF01795">
    <property type="entry name" value="Methyltransf_5"/>
    <property type="match status" value="1"/>
</dbReference>
<evidence type="ECO:0000256" key="2">
    <source>
        <dbReference type="ARBA" id="ARBA00022552"/>
    </source>
</evidence>
<keyword evidence="5 6" id="KW-0949">S-adenosyl-L-methionine</keyword>
<dbReference type="GO" id="GO:0071424">
    <property type="term" value="F:rRNA (cytosine-N4-)-methyltransferase activity"/>
    <property type="evidence" value="ECO:0007669"/>
    <property type="project" value="UniProtKB-UniRule"/>
</dbReference>
<feature type="binding site" evidence="6">
    <location>
        <position position="110"/>
    </location>
    <ligand>
        <name>S-adenosyl-L-methionine</name>
        <dbReference type="ChEBI" id="CHEBI:59789"/>
    </ligand>
</feature>
<dbReference type="PIRSF" id="PIRSF004486">
    <property type="entry name" value="MraW"/>
    <property type="match status" value="1"/>
</dbReference>
<dbReference type="InterPro" id="IPR023397">
    <property type="entry name" value="SAM-dep_MeTrfase_MraW_recog"/>
</dbReference>
<comment type="subcellular location">
    <subcellularLocation>
        <location evidence="6">Cytoplasm</location>
    </subcellularLocation>
</comment>
<dbReference type="GO" id="GO:0070475">
    <property type="term" value="P:rRNA base methylation"/>
    <property type="evidence" value="ECO:0007669"/>
    <property type="project" value="UniProtKB-UniRule"/>
</dbReference>
<dbReference type="HAMAP" id="MF_01007">
    <property type="entry name" value="16SrRNA_methyltr_H"/>
    <property type="match status" value="1"/>
</dbReference>
<dbReference type="Proteomes" id="UP000177579">
    <property type="component" value="Unassembled WGS sequence"/>
</dbReference>
<organism evidence="7 8">
    <name type="scientific">Candidatus Falkowbacteria bacterium RIFOXYD2_FULL_34_120</name>
    <dbReference type="NCBI Taxonomy" id="1798007"/>
    <lineage>
        <taxon>Bacteria</taxon>
        <taxon>Candidatus Falkowiibacteriota</taxon>
    </lineage>
</organism>
<protein>
    <recommendedName>
        <fullName evidence="6">Ribosomal RNA small subunit methyltransferase H</fullName>
        <ecNumber evidence="6">2.1.1.199</ecNumber>
    </recommendedName>
    <alternativeName>
        <fullName evidence="6">16S rRNA m(4)C1402 methyltransferase</fullName>
    </alternativeName>
    <alternativeName>
        <fullName evidence="6">rRNA (cytosine-N(4)-)-methyltransferase RsmH</fullName>
    </alternativeName>
</protein>
<comment type="caution">
    <text evidence="7">The sequence shown here is derived from an EMBL/GenBank/DDBJ whole genome shotgun (WGS) entry which is preliminary data.</text>
</comment>
<dbReference type="PANTHER" id="PTHR11265:SF0">
    <property type="entry name" value="12S RRNA N4-METHYLCYTIDINE METHYLTRANSFERASE"/>
    <property type="match status" value="1"/>
</dbReference>
<dbReference type="SUPFAM" id="SSF53335">
    <property type="entry name" value="S-adenosyl-L-methionine-dependent methyltransferases"/>
    <property type="match status" value="1"/>
</dbReference>